<gene>
    <name evidence="1" type="ORF">SLS56_002292</name>
</gene>
<organism evidence="1 2">
    <name type="scientific">Neofusicoccum ribis</name>
    <dbReference type="NCBI Taxonomy" id="45134"/>
    <lineage>
        <taxon>Eukaryota</taxon>
        <taxon>Fungi</taxon>
        <taxon>Dikarya</taxon>
        <taxon>Ascomycota</taxon>
        <taxon>Pezizomycotina</taxon>
        <taxon>Dothideomycetes</taxon>
        <taxon>Dothideomycetes incertae sedis</taxon>
        <taxon>Botryosphaeriales</taxon>
        <taxon>Botryosphaeriaceae</taxon>
        <taxon>Neofusicoccum</taxon>
    </lineage>
</organism>
<name>A0ABR3T4S9_9PEZI</name>
<comment type="caution">
    <text evidence="1">The sequence shown here is derived from an EMBL/GenBank/DDBJ whole genome shotgun (WGS) entry which is preliminary data.</text>
</comment>
<evidence type="ECO:0000313" key="2">
    <source>
        <dbReference type="Proteomes" id="UP001521116"/>
    </source>
</evidence>
<evidence type="ECO:0000313" key="1">
    <source>
        <dbReference type="EMBL" id="KAL1634598.1"/>
    </source>
</evidence>
<accession>A0ABR3T4S9</accession>
<sequence length="229" mass="26367">MKRMMADMQKRRAMPSIKTMTMQNTDELPNDVGLLPETLVRPTGQNLPSFLSDPRLRFKLEKTWVVTRFKDLVSGDVEHLSRICTDGIFRSFRSRINARNPNERLFWARLSSSRARIVSDRATSIPVPGVSTKERPCYIRQIVFRIKSRQALVKGYLRRGRNGTEKLLDAAGAELPVDEAGEVTAERMQQESRDVAEYFVLQKRMWMGKEENWFVWGLVDETSVDSLGV</sequence>
<keyword evidence="2" id="KW-1185">Reference proteome</keyword>
<reference evidence="1 2" key="1">
    <citation type="submission" date="2024-02" db="EMBL/GenBank/DDBJ databases">
        <title>De novo assembly and annotation of 12 fungi associated with fruit tree decline syndrome in Ontario, Canada.</title>
        <authorList>
            <person name="Sulman M."/>
            <person name="Ellouze W."/>
            <person name="Ilyukhin E."/>
        </authorList>
    </citation>
    <scope>NUCLEOTIDE SEQUENCE [LARGE SCALE GENOMIC DNA]</scope>
    <source>
        <strain evidence="1 2">M1-105</strain>
    </source>
</reference>
<dbReference type="EMBL" id="JAJVDC020000015">
    <property type="protein sequence ID" value="KAL1634598.1"/>
    <property type="molecule type" value="Genomic_DNA"/>
</dbReference>
<dbReference type="Proteomes" id="UP001521116">
    <property type="component" value="Unassembled WGS sequence"/>
</dbReference>
<protein>
    <submittedName>
        <fullName evidence="1">Uncharacterized protein</fullName>
    </submittedName>
</protein>
<proteinExistence type="predicted"/>
<dbReference type="Gene3D" id="3.10.450.240">
    <property type="match status" value="1"/>
</dbReference>